<keyword evidence="3 5" id="KW-1133">Transmembrane helix</keyword>
<gene>
    <name evidence="6" type="ORF">IAR55_004217</name>
</gene>
<dbReference type="Gene3D" id="1.20.1250.20">
    <property type="entry name" value="MFS general substrate transporter like domains"/>
    <property type="match status" value="1"/>
</dbReference>
<evidence type="ECO:0000256" key="3">
    <source>
        <dbReference type="ARBA" id="ARBA00022989"/>
    </source>
</evidence>
<evidence type="ECO:0000313" key="6">
    <source>
        <dbReference type="EMBL" id="KAK8853510.1"/>
    </source>
</evidence>
<dbReference type="KEGG" id="kne:92181475"/>
<reference evidence="6 7" key="1">
    <citation type="journal article" date="2024" name="bioRxiv">
        <title>Comparative genomics of Cryptococcus and Kwoniella reveals pathogenesis evolution and contrasting karyotype dynamics via intercentromeric recombination or chromosome fusion.</title>
        <authorList>
            <person name="Coelho M.A."/>
            <person name="David-Palma M."/>
            <person name="Shea T."/>
            <person name="Bowers K."/>
            <person name="McGinley-Smith S."/>
            <person name="Mohammad A.W."/>
            <person name="Gnirke A."/>
            <person name="Yurkov A.M."/>
            <person name="Nowrousian M."/>
            <person name="Sun S."/>
            <person name="Cuomo C.A."/>
            <person name="Heitman J."/>
        </authorList>
    </citation>
    <scope>NUCLEOTIDE SEQUENCE [LARGE SCALE GENOMIC DNA]</scope>
    <source>
        <strain evidence="6 7">CBS 13917</strain>
    </source>
</reference>
<dbReference type="GO" id="GO:0022857">
    <property type="term" value="F:transmembrane transporter activity"/>
    <property type="evidence" value="ECO:0007669"/>
    <property type="project" value="InterPro"/>
</dbReference>
<sequence length="468" mass="51448">MFDHFRQSYLPRPMVQLFCSSVVLFANPGLYGSITGLGAGGGKPTSAEVGSITNCALYGVYTVVSLMVGPVINLLGPKWAAALGSVTYPLYAAGLWIYSDTDNTVPPIFFGALCGVGAGILWPTASYMCYAYSTESEKALFFSIQWTMVAVGSSIGAFIAFGYNFHETEATGTPVAVYIIFIVIMLLGTLFSFFTTLRPDEVRRKDGRAIALFEPTSFKQEVAGLMEMYKNWKVMTIFPIAMGAEITLSLCSSLSSHWYNLRTRCLVSVVFWLIQIPSTFALKWILARPVRRRTQAMYGIAFLFIVTSCAWIAEFLFLTRKNVLREQTPPAIDWSSPASDVAPHFLAYGIFFGIIYANWQGLGQWLVATMSNDPQVVARYSGVFKAGCSAGMCISFGVDGAGVAYLTEAIWECILEYIGLALMVLIALVAVTDTNYFQEKNELQQHVTEVNLEAASADDRKLAEEVSK</sequence>
<evidence type="ECO:0000313" key="7">
    <source>
        <dbReference type="Proteomes" id="UP001388673"/>
    </source>
</evidence>
<dbReference type="Pfam" id="PF07690">
    <property type="entry name" value="MFS_1"/>
    <property type="match status" value="1"/>
</dbReference>
<feature type="transmembrane region" description="Helical" evidence="5">
    <location>
        <begin position="110"/>
        <end position="132"/>
    </location>
</feature>
<keyword evidence="2 5" id="KW-0812">Transmembrane</keyword>
<keyword evidence="4 5" id="KW-0472">Membrane</keyword>
<feature type="transmembrane region" description="Helical" evidence="5">
    <location>
        <begin position="298"/>
        <end position="318"/>
    </location>
</feature>
<dbReference type="RefSeq" id="XP_066802696.1">
    <property type="nucleotide sequence ID" value="XM_066947317.1"/>
</dbReference>
<feature type="transmembrane region" description="Helical" evidence="5">
    <location>
        <begin position="409"/>
        <end position="431"/>
    </location>
</feature>
<feature type="transmembrane region" description="Helical" evidence="5">
    <location>
        <begin position="234"/>
        <end position="255"/>
    </location>
</feature>
<dbReference type="GO" id="GO:0016020">
    <property type="term" value="C:membrane"/>
    <property type="evidence" value="ECO:0007669"/>
    <property type="project" value="UniProtKB-SubCell"/>
</dbReference>
<dbReference type="AlphaFoldDB" id="A0AAW0YWJ3"/>
<dbReference type="Proteomes" id="UP001388673">
    <property type="component" value="Unassembled WGS sequence"/>
</dbReference>
<feature type="transmembrane region" description="Helical" evidence="5">
    <location>
        <begin position="80"/>
        <end position="98"/>
    </location>
</feature>
<dbReference type="InterPro" id="IPR011701">
    <property type="entry name" value="MFS"/>
</dbReference>
<dbReference type="InterPro" id="IPR036259">
    <property type="entry name" value="MFS_trans_sf"/>
</dbReference>
<feature type="transmembrane region" description="Helical" evidence="5">
    <location>
        <begin position="175"/>
        <end position="197"/>
    </location>
</feature>
<evidence type="ECO:0000256" key="4">
    <source>
        <dbReference type="ARBA" id="ARBA00023136"/>
    </source>
</evidence>
<comment type="subcellular location">
    <subcellularLocation>
        <location evidence="1">Membrane</location>
        <topology evidence="1">Multi-pass membrane protein</topology>
    </subcellularLocation>
</comment>
<feature type="transmembrane region" description="Helical" evidence="5">
    <location>
        <begin position="345"/>
        <end position="368"/>
    </location>
</feature>
<feature type="transmembrane region" description="Helical" evidence="5">
    <location>
        <begin position="380"/>
        <end position="397"/>
    </location>
</feature>
<dbReference type="EMBL" id="JBCAWK010000007">
    <property type="protein sequence ID" value="KAK8853510.1"/>
    <property type="molecule type" value="Genomic_DNA"/>
</dbReference>
<name>A0AAW0YWJ3_9TREE</name>
<comment type="caution">
    <text evidence="6">The sequence shown here is derived from an EMBL/GenBank/DDBJ whole genome shotgun (WGS) entry which is preliminary data.</text>
</comment>
<feature type="transmembrane region" description="Helical" evidence="5">
    <location>
        <begin position="267"/>
        <end position="286"/>
    </location>
</feature>
<evidence type="ECO:0000256" key="5">
    <source>
        <dbReference type="SAM" id="Phobius"/>
    </source>
</evidence>
<evidence type="ECO:0000256" key="2">
    <source>
        <dbReference type="ARBA" id="ARBA00022692"/>
    </source>
</evidence>
<feature type="transmembrane region" description="Helical" evidence="5">
    <location>
        <begin position="56"/>
        <end position="75"/>
    </location>
</feature>
<proteinExistence type="predicted"/>
<dbReference type="SUPFAM" id="SSF103473">
    <property type="entry name" value="MFS general substrate transporter"/>
    <property type="match status" value="1"/>
</dbReference>
<protein>
    <submittedName>
        <fullName evidence="6">Uncharacterized protein</fullName>
    </submittedName>
</protein>
<dbReference type="GeneID" id="92181475"/>
<dbReference type="InterPro" id="IPR051617">
    <property type="entry name" value="UNC-93-like_regulator"/>
</dbReference>
<dbReference type="PANTHER" id="PTHR23294">
    <property type="entry name" value="ET TRANSLATION PRODUCT-RELATED"/>
    <property type="match status" value="1"/>
</dbReference>
<dbReference type="PANTHER" id="PTHR23294:SF59">
    <property type="entry name" value="UNC93-LIKE PROTEIN C922.05C"/>
    <property type="match status" value="1"/>
</dbReference>
<evidence type="ECO:0000256" key="1">
    <source>
        <dbReference type="ARBA" id="ARBA00004141"/>
    </source>
</evidence>
<organism evidence="6 7">
    <name type="scientific">Kwoniella newhampshirensis</name>
    <dbReference type="NCBI Taxonomy" id="1651941"/>
    <lineage>
        <taxon>Eukaryota</taxon>
        <taxon>Fungi</taxon>
        <taxon>Dikarya</taxon>
        <taxon>Basidiomycota</taxon>
        <taxon>Agaricomycotina</taxon>
        <taxon>Tremellomycetes</taxon>
        <taxon>Tremellales</taxon>
        <taxon>Cryptococcaceae</taxon>
        <taxon>Kwoniella</taxon>
    </lineage>
</organism>
<feature type="transmembrane region" description="Helical" evidence="5">
    <location>
        <begin position="139"/>
        <end position="163"/>
    </location>
</feature>
<accession>A0AAW0YWJ3</accession>
<keyword evidence="7" id="KW-1185">Reference proteome</keyword>